<feature type="transmembrane region" description="Helical" evidence="10">
    <location>
        <begin position="232"/>
        <end position="250"/>
    </location>
</feature>
<dbReference type="InterPro" id="IPR003280">
    <property type="entry name" value="2pore_dom_K_chnl"/>
</dbReference>
<dbReference type="PRINTS" id="PR01333">
    <property type="entry name" value="2POREKCHANEL"/>
</dbReference>
<feature type="transmembrane region" description="Helical" evidence="10">
    <location>
        <begin position="327"/>
        <end position="346"/>
    </location>
</feature>
<dbReference type="GO" id="GO:0030322">
    <property type="term" value="P:stabilization of membrane potential"/>
    <property type="evidence" value="ECO:0007669"/>
    <property type="project" value="TreeGrafter"/>
</dbReference>
<feature type="compositionally biased region" description="Low complexity" evidence="9">
    <location>
        <begin position="558"/>
        <end position="577"/>
    </location>
</feature>
<evidence type="ECO:0000313" key="12">
    <source>
        <dbReference type="Proteomes" id="UP000887569"/>
    </source>
</evidence>
<dbReference type="FunFam" id="1.10.287.70:FF:000256">
    <property type="entry name" value="TWiK family of potassium channels"/>
    <property type="match status" value="1"/>
</dbReference>
<accession>A0A915A6C6</accession>
<keyword evidence="7 8" id="KW-0407">Ion channel</keyword>
<feature type="region of interest" description="Disordered" evidence="9">
    <location>
        <begin position="551"/>
        <end position="627"/>
    </location>
</feature>
<dbReference type="WBParaSite" id="PgR002_g050_t01">
    <property type="protein sequence ID" value="PgR002_g050_t01"/>
    <property type="gene ID" value="PgR002_g050"/>
</dbReference>
<dbReference type="Gene3D" id="1.10.287.70">
    <property type="match status" value="1"/>
</dbReference>
<feature type="compositionally biased region" description="Polar residues" evidence="9">
    <location>
        <begin position="589"/>
        <end position="605"/>
    </location>
</feature>
<sequence>LIDENHFLPRVTSNGSVKSPKSPTTLCKTNTSFQKLCLYLQRVYKKSRIHNAFPVLLLVAYSFLGGLIFYTIECPNEEVLLREKKEYIDGEKRALFSIIADIEDKVRHIRGTYNSTRAINAELRVYKKFALNRLNKAAYWYALSVYYLTDHESYKASVLHPENPEEIWQSHFTTNFGRIHALRNYTEQLSRRCWEIGLELNEDSSVTRTKMDDALKLFDSWTGLSHVLTPTWTFWNSMFLAVTTYTTIGYGNITAKSRLGKLAAMLYAVIGIPLVLMILHKLGRQFLCGLEYFWDGLIRAMEFISCVKDAGRLKRHVGADREANMPLLLAVGVASGWMFLCAAIFLKFEKDWDYFKSFYFFFCSLTTIGYGDVTPTNSEDMFIIFGFIMVGLSLVSMCINVVQLKLEQLFEELLVMMIEEYHETGLASPEMKGKIGMMAMWRMWKKKRRQQKENKPKDPLSHKPTFAFRRGRQAVLDQLHRALYMVSRATQTDEVFIGGHLGVVREYEDPNMWSTATTFPARKDQLVCLGTVSVEDGSSRRPVVVREKEHMQIYPHQNSSNSSTSTGKNSLLTLSSSAAPHDGELRNFNDANRTAAQPLEGSSTADETDERGSIQSAATCPITRTVTGEKFDPSRRWTFVETGKTPRGAPRGLIIPYMFTPQRAKQIHTTDLKRLIAEIDVRLQDCRTLAASSSTCTSSGTTSKSLQKPTYL</sequence>
<dbReference type="AlphaFoldDB" id="A0A915A6C6"/>
<feature type="transmembrane region" description="Helical" evidence="10">
    <location>
        <begin position="262"/>
        <end position="280"/>
    </location>
</feature>
<comment type="subcellular location">
    <subcellularLocation>
        <location evidence="1">Membrane</location>
        <topology evidence="1">Multi-pass membrane protein</topology>
    </subcellularLocation>
</comment>
<feature type="domain" description="Potassium channel" evidence="11">
    <location>
        <begin position="337"/>
        <end position="405"/>
    </location>
</feature>
<keyword evidence="4 10" id="KW-1133">Transmembrane helix</keyword>
<evidence type="ECO:0000256" key="8">
    <source>
        <dbReference type="RuleBase" id="RU003857"/>
    </source>
</evidence>
<keyword evidence="5 8" id="KW-0406">Ion transport</keyword>
<dbReference type="GO" id="GO:0015271">
    <property type="term" value="F:outward rectifier potassium channel activity"/>
    <property type="evidence" value="ECO:0007669"/>
    <property type="project" value="TreeGrafter"/>
</dbReference>
<comment type="similarity">
    <text evidence="8">Belongs to the two pore domain potassium channel (TC 1.A.1.8) family.</text>
</comment>
<dbReference type="GO" id="GO:0005886">
    <property type="term" value="C:plasma membrane"/>
    <property type="evidence" value="ECO:0007669"/>
    <property type="project" value="TreeGrafter"/>
</dbReference>
<evidence type="ECO:0000256" key="9">
    <source>
        <dbReference type="SAM" id="MobiDB-lite"/>
    </source>
</evidence>
<feature type="transmembrane region" description="Helical" evidence="10">
    <location>
        <begin position="381"/>
        <end position="402"/>
    </location>
</feature>
<dbReference type="GO" id="GO:0022841">
    <property type="term" value="F:potassium ion leak channel activity"/>
    <property type="evidence" value="ECO:0007669"/>
    <property type="project" value="TreeGrafter"/>
</dbReference>
<name>A0A915A6C6_PARUN</name>
<organism evidence="12 13">
    <name type="scientific">Parascaris univalens</name>
    <name type="common">Nematode worm</name>
    <dbReference type="NCBI Taxonomy" id="6257"/>
    <lineage>
        <taxon>Eukaryota</taxon>
        <taxon>Metazoa</taxon>
        <taxon>Ecdysozoa</taxon>
        <taxon>Nematoda</taxon>
        <taxon>Chromadorea</taxon>
        <taxon>Rhabditida</taxon>
        <taxon>Spirurina</taxon>
        <taxon>Ascaridomorpha</taxon>
        <taxon>Ascaridoidea</taxon>
        <taxon>Ascarididae</taxon>
        <taxon>Parascaris</taxon>
    </lineage>
</organism>
<keyword evidence="2 8" id="KW-0813">Transport</keyword>
<evidence type="ECO:0000259" key="11">
    <source>
        <dbReference type="Pfam" id="PF07885"/>
    </source>
</evidence>
<proteinExistence type="inferred from homology"/>
<feature type="transmembrane region" description="Helical" evidence="10">
    <location>
        <begin position="52"/>
        <end position="72"/>
    </location>
</feature>
<dbReference type="InterPro" id="IPR013099">
    <property type="entry name" value="K_chnl_dom"/>
</dbReference>
<feature type="domain" description="Potassium channel" evidence="11">
    <location>
        <begin position="230"/>
        <end position="285"/>
    </location>
</feature>
<feature type="compositionally biased region" description="Polar residues" evidence="9">
    <location>
        <begin position="613"/>
        <end position="626"/>
    </location>
</feature>
<keyword evidence="6 10" id="KW-0472">Membrane</keyword>
<dbReference type="PANTHER" id="PTHR11003">
    <property type="entry name" value="POTASSIUM CHANNEL, SUBFAMILY K"/>
    <property type="match status" value="1"/>
</dbReference>
<keyword evidence="12" id="KW-1185">Reference proteome</keyword>
<dbReference type="PANTHER" id="PTHR11003:SF347">
    <property type="entry name" value="POTASSIUM CHANNEL DOMAIN-CONTAINING PROTEIN"/>
    <property type="match status" value="1"/>
</dbReference>
<evidence type="ECO:0000313" key="13">
    <source>
        <dbReference type="WBParaSite" id="PgR002_g050_t01"/>
    </source>
</evidence>
<evidence type="ECO:0000256" key="7">
    <source>
        <dbReference type="ARBA" id="ARBA00023303"/>
    </source>
</evidence>
<evidence type="ECO:0000256" key="4">
    <source>
        <dbReference type="ARBA" id="ARBA00022989"/>
    </source>
</evidence>
<evidence type="ECO:0000256" key="6">
    <source>
        <dbReference type="ARBA" id="ARBA00023136"/>
    </source>
</evidence>
<reference evidence="13" key="1">
    <citation type="submission" date="2022-11" db="UniProtKB">
        <authorList>
            <consortium name="WormBaseParasite"/>
        </authorList>
    </citation>
    <scope>IDENTIFICATION</scope>
</reference>
<evidence type="ECO:0000256" key="10">
    <source>
        <dbReference type="SAM" id="Phobius"/>
    </source>
</evidence>
<feature type="region of interest" description="Disordered" evidence="9">
    <location>
        <begin position="693"/>
        <end position="712"/>
    </location>
</feature>
<evidence type="ECO:0000256" key="2">
    <source>
        <dbReference type="ARBA" id="ARBA00022448"/>
    </source>
</evidence>
<dbReference type="Pfam" id="PF07885">
    <property type="entry name" value="Ion_trans_2"/>
    <property type="match status" value="2"/>
</dbReference>
<evidence type="ECO:0000256" key="1">
    <source>
        <dbReference type="ARBA" id="ARBA00004141"/>
    </source>
</evidence>
<dbReference type="Proteomes" id="UP000887569">
    <property type="component" value="Unplaced"/>
</dbReference>
<feature type="compositionally biased region" description="Low complexity" evidence="9">
    <location>
        <begin position="693"/>
        <end position="705"/>
    </location>
</feature>
<evidence type="ECO:0000256" key="3">
    <source>
        <dbReference type="ARBA" id="ARBA00022692"/>
    </source>
</evidence>
<dbReference type="SUPFAM" id="SSF81324">
    <property type="entry name" value="Voltage-gated potassium channels"/>
    <property type="match status" value="2"/>
</dbReference>
<evidence type="ECO:0000256" key="5">
    <source>
        <dbReference type="ARBA" id="ARBA00023065"/>
    </source>
</evidence>
<protein>
    <submittedName>
        <fullName evidence="13">Potassium channel domain-containing protein</fullName>
    </submittedName>
</protein>
<keyword evidence="3 8" id="KW-0812">Transmembrane</keyword>